<feature type="transmembrane region" description="Helical" evidence="10">
    <location>
        <begin position="46"/>
        <end position="71"/>
    </location>
</feature>
<evidence type="ECO:0000256" key="8">
    <source>
        <dbReference type="ARBA" id="ARBA00023136"/>
    </source>
</evidence>
<dbReference type="PROSITE" id="PS50893">
    <property type="entry name" value="ABC_TRANSPORTER_2"/>
    <property type="match status" value="1"/>
</dbReference>
<dbReference type="InterPro" id="IPR039421">
    <property type="entry name" value="Type_1_exporter"/>
</dbReference>
<organism evidence="13">
    <name type="scientific">Methyloraptor flagellatus</name>
    <dbReference type="NCBI Taxonomy" id="3162530"/>
    <lineage>
        <taxon>Bacteria</taxon>
        <taxon>Pseudomonadati</taxon>
        <taxon>Pseudomonadota</taxon>
        <taxon>Alphaproteobacteria</taxon>
        <taxon>Hyphomicrobiales</taxon>
        <taxon>Ancalomicrobiaceae</taxon>
        <taxon>Methyloraptor</taxon>
    </lineage>
</organism>
<dbReference type="InterPro" id="IPR003593">
    <property type="entry name" value="AAA+_ATPase"/>
</dbReference>
<dbReference type="InterPro" id="IPR027417">
    <property type="entry name" value="P-loop_NTPase"/>
</dbReference>
<dbReference type="Gene3D" id="3.40.50.300">
    <property type="entry name" value="P-loop containing nucleotide triphosphate hydrolases"/>
    <property type="match status" value="1"/>
</dbReference>
<dbReference type="InterPro" id="IPR003439">
    <property type="entry name" value="ABC_transporter-like_ATP-bd"/>
</dbReference>
<feature type="domain" description="ABC transporter" evidence="11">
    <location>
        <begin position="364"/>
        <end position="598"/>
    </location>
</feature>
<dbReference type="PANTHER" id="PTHR43394:SF1">
    <property type="entry name" value="ATP-BINDING CASSETTE SUB-FAMILY B MEMBER 10, MITOCHONDRIAL"/>
    <property type="match status" value="1"/>
</dbReference>
<protein>
    <submittedName>
        <fullName evidence="13">ABC transporter transmembrane domain-containing protein</fullName>
    </submittedName>
</protein>
<feature type="compositionally biased region" description="Basic and acidic residues" evidence="9">
    <location>
        <begin position="1"/>
        <end position="17"/>
    </location>
</feature>
<dbReference type="PANTHER" id="PTHR43394">
    <property type="entry name" value="ATP-DEPENDENT PERMEASE MDL1, MITOCHONDRIAL"/>
    <property type="match status" value="1"/>
</dbReference>
<evidence type="ECO:0000256" key="5">
    <source>
        <dbReference type="ARBA" id="ARBA00022741"/>
    </source>
</evidence>
<dbReference type="SUPFAM" id="SSF52540">
    <property type="entry name" value="P-loop containing nucleoside triphosphate hydrolases"/>
    <property type="match status" value="1"/>
</dbReference>
<dbReference type="PROSITE" id="PS00211">
    <property type="entry name" value="ABC_TRANSPORTER_1"/>
    <property type="match status" value="1"/>
</dbReference>
<sequence>MTDSISDDRSRGARGRDTGAFAPAEPAVGAIMRRLIRGYVAPRWRLIAGAVVAMAVVAGTTGALPFLMQAAADRIFNGKDEQLLWLLPPLIVVVMGLRSVAEYFARIAQGYLSNRVVADLRGELYERLAFADIGFLQSAHSGRFVSIVQNDVSVVNLAATQSLTGMVQNGLQVIGLVVAMFWMDPILATIVTAALPVGTVALRKQKRKAHRAVDDTLKGVGRLGAMMAETLQAIRVVKSYNREAEEAARARREIEATLAHMMTTVKNRAATGPITEGLGGIAIAAAIFYGGWQGIHGSLTLGSFMGFMTAAMLLYQPVKALASLHNQLIEGATAAARVFAVLDHEQKITELPGAVPLKPGLGAIRFEAVSFAYEPGKPVLDDFSLDIPAGSRVALVGPSGSGKSTVMNLILRFFDPDAGRVLIDGQDIREATIASTRRASALLTQDPVLFDDTVIGNIRYGSEDASEAAVIAAAKAAAAHDFIMALPNGYQTQVGEGGGLLSGGQKQRIAFARAMLRGAPILLLDEPTSALDAESEAKIQEALDTSLVGRTVIVIAHRLSTVKKADLIVVLDAGRIVEIGRHQDLVDRGGVYARLYASQFDDGDAGAGAAATAEGV</sequence>
<dbReference type="SMART" id="SM00382">
    <property type="entry name" value="AAA"/>
    <property type="match status" value="1"/>
</dbReference>
<feature type="transmembrane region" description="Helical" evidence="10">
    <location>
        <begin position="295"/>
        <end position="315"/>
    </location>
</feature>
<feature type="transmembrane region" description="Helical" evidence="10">
    <location>
        <begin position="173"/>
        <end position="202"/>
    </location>
</feature>
<evidence type="ECO:0000256" key="3">
    <source>
        <dbReference type="ARBA" id="ARBA00022448"/>
    </source>
</evidence>
<evidence type="ECO:0000313" key="13">
    <source>
        <dbReference type="EMBL" id="XBY43166.1"/>
    </source>
</evidence>
<gene>
    <name evidence="13" type="ORF">ABS361_13765</name>
</gene>
<evidence type="ECO:0000256" key="7">
    <source>
        <dbReference type="ARBA" id="ARBA00022989"/>
    </source>
</evidence>
<keyword evidence="8 10" id="KW-0472">Membrane</keyword>
<accession>A0AAU7X507</accession>
<dbReference type="CDD" id="cd18552">
    <property type="entry name" value="ABC_6TM_MsbA_like"/>
    <property type="match status" value="1"/>
</dbReference>
<dbReference type="GO" id="GO:0005524">
    <property type="term" value="F:ATP binding"/>
    <property type="evidence" value="ECO:0007669"/>
    <property type="project" value="UniProtKB-KW"/>
</dbReference>
<evidence type="ECO:0000256" key="9">
    <source>
        <dbReference type="SAM" id="MobiDB-lite"/>
    </source>
</evidence>
<dbReference type="FunFam" id="3.40.50.300:FF:000287">
    <property type="entry name" value="Multidrug ABC transporter ATP-binding protein"/>
    <property type="match status" value="1"/>
</dbReference>
<dbReference type="Pfam" id="PF00664">
    <property type="entry name" value="ABC_membrane"/>
    <property type="match status" value="1"/>
</dbReference>
<feature type="transmembrane region" description="Helical" evidence="10">
    <location>
        <begin position="270"/>
        <end position="289"/>
    </location>
</feature>
<dbReference type="InterPro" id="IPR036640">
    <property type="entry name" value="ABC1_TM_sf"/>
</dbReference>
<dbReference type="GO" id="GO:0005886">
    <property type="term" value="C:plasma membrane"/>
    <property type="evidence" value="ECO:0007669"/>
    <property type="project" value="UniProtKB-SubCell"/>
</dbReference>
<feature type="transmembrane region" description="Helical" evidence="10">
    <location>
        <begin position="83"/>
        <end position="101"/>
    </location>
</feature>
<dbReference type="SUPFAM" id="SSF90123">
    <property type="entry name" value="ABC transporter transmembrane region"/>
    <property type="match status" value="1"/>
</dbReference>
<feature type="region of interest" description="Disordered" evidence="9">
    <location>
        <begin position="1"/>
        <end position="20"/>
    </location>
</feature>
<evidence type="ECO:0000256" key="2">
    <source>
        <dbReference type="ARBA" id="ARBA00005417"/>
    </source>
</evidence>
<dbReference type="InterPro" id="IPR011527">
    <property type="entry name" value="ABC1_TM_dom"/>
</dbReference>
<proteinExistence type="inferred from homology"/>
<feature type="domain" description="ABC transmembrane type-1" evidence="12">
    <location>
        <begin position="48"/>
        <end position="330"/>
    </location>
</feature>
<evidence type="ECO:0000259" key="12">
    <source>
        <dbReference type="PROSITE" id="PS50929"/>
    </source>
</evidence>
<keyword evidence="6" id="KW-0067">ATP-binding</keyword>
<reference evidence="13" key="1">
    <citation type="submission" date="2024-06" db="EMBL/GenBank/DDBJ databases">
        <title>Methylostella associata gen. nov., sp. nov., a novel Ancalomicrobiaceae-affiliated facultatively methylotrophic bacteria that feed on methanotrophs of the genus Methylococcus.</title>
        <authorList>
            <person name="Saltykova V."/>
            <person name="Danilova O.V."/>
            <person name="Oshkin I.Y."/>
            <person name="Belova S.E."/>
            <person name="Pimenov N.V."/>
            <person name="Dedysh S.N."/>
        </authorList>
    </citation>
    <scope>NUCLEOTIDE SEQUENCE</scope>
    <source>
        <strain evidence="13">S20</strain>
    </source>
</reference>
<name>A0AAU7X507_9HYPH</name>
<evidence type="ECO:0000256" key="6">
    <source>
        <dbReference type="ARBA" id="ARBA00022840"/>
    </source>
</evidence>
<keyword evidence="4 10" id="KW-0812">Transmembrane</keyword>
<dbReference type="AlphaFoldDB" id="A0AAU7X507"/>
<keyword evidence="3" id="KW-0813">Transport</keyword>
<evidence type="ECO:0000256" key="1">
    <source>
        <dbReference type="ARBA" id="ARBA00004651"/>
    </source>
</evidence>
<dbReference type="EMBL" id="CP158568">
    <property type="protein sequence ID" value="XBY43166.1"/>
    <property type="molecule type" value="Genomic_DNA"/>
</dbReference>
<dbReference type="KEGG" id="mflg:ABS361_13765"/>
<evidence type="ECO:0000259" key="11">
    <source>
        <dbReference type="PROSITE" id="PS50893"/>
    </source>
</evidence>
<dbReference type="GO" id="GO:0016887">
    <property type="term" value="F:ATP hydrolysis activity"/>
    <property type="evidence" value="ECO:0007669"/>
    <property type="project" value="InterPro"/>
</dbReference>
<dbReference type="InterPro" id="IPR017871">
    <property type="entry name" value="ABC_transporter-like_CS"/>
</dbReference>
<dbReference type="Gene3D" id="1.20.1560.10">
    <property type="entry name" value="ABC transporter type 1, transmembrane domain"/>
    <property type="match status" value="1"/>
</dbReference>
<dbReference type="GO" id="GO:0015421">
    <property type="term" value="F:ABC-type oligopeptide transporter activity"/>
    <property type="evidence" value="ECO:0007669"/>
    <property type="project" value="TreeGrafter"/>
</dbReference>
<keyword evidence="5" id="KW-0547">Nucleotide-binding</keyword>
<keyword evidence="7 10" id="KW-1133">Transmembrane helix</keyword>
<dbReference type="PROSITE" id="PS50929">
    <property type="entry name" value="ABC_TM1F"/>
    <property type="match status" value="1"/>
</dbReference>
<comment type="similarity">
    <text evidence="2">Belongs to the ABC transporter superfamily.</text>
</comment>
<evidence type="ECO:0000256" key="10">
    <source>
        <dbReference type="SAM" id="Phobius"/>
    </source>
</evidence>
<dbReference type="RefSeq" id="WP_407048268.1">
    <property type="nucleotide sequence ID" value="NZ_CP158568.1"/>
</dbReference>
<dbReference type="Pfam" id="PF00005">
    <property type="entry name" value="ABC_tran"/>
    <property type="match status" value="1"/>
</dbReference>
<evidence type="ECO:0000256" key="4">
    <source>
        <dbReference type="ARBA" id="ARBA00022692"/>
    </source>
</evidence>
<comment type="subcellular location">
    <subcellularLocation>
        <location evidence="1">Cell membrane</location>
        <topology evidence="1">Multi-pass membrane protein</topology>
    </subcellularLocation>
</comment>